<evidence type="ECO:0000313" key="5">
    <source>
        <dbReference type="EMBL" id="GKX55538.1"/>
    </source>
</evidence>
<dbReference type="GO" id="GO:0019693">
    <property type="term" value="P:ribose phosphate metabolic process"/>
    <property type="evidence" value="ECO:0007669"/>
    <property type="project" value="TreeGrafter"/>
</dbReference>
<evidence type="ECO:0000256" key="3">
    <source>
        <dbReference type="ARBA" id="ARBA00022801"/>
    </source>
</evidence>
<keyword evidence="6" id="KW-1185">Reference proteome</keyword>
<dbReference type="NCBIfam" id="NF008736">
    <property type="entry name" value="PRK11762.1"/>
    <property type="match status" value="1"/>
</dbReference>
<dbReference type="GO" id="GO:0019144">
    <property type="term" value="F:ADP-sugar diphosphatase activity"/>
    <property type="evidence" value="ECO:0007669"/>
    <property type="project" value="TreeGrafter"/>
</dbReference>
<name>A0AAV5N3P5_9GAMM</name>
<sequence length="187" mass="21094">MNKAQQKPKILNVETVARSRLFHVQSVELAFSNGENRIYERLLPKGSKAVMIVPVSGNDILLIREYAVAIEDYELGFPKGLVEPQEDILAAANRELMEEIGFGAKKLTMLTELTMAPTYFASTMCIVLAEDLYSQKLEGDEPEPLTLVPWPKANMMSLLQMKDFNESRNVAALFLAREFLQQRDGQL</sequence>
<evidence type="ECO:0000259" key="4">
    <source>
        <dbReference type="PROSITE" id="PS51462"/>
    </source>
</evidence>
<dbReference type="SUPFAM" id="SSF55811">
    <property type="entry name" value="Nudix"/>
    <property type="match status" value="1"/>
</dbReference>
<comment type="subunit">
    <text evidence="2">Homodimer.</text>
</comment>
<dbReference type="PANTHER" id="PTHR11839">
    <property type="entry name" value="UDP/ADP-SUGAR PYROPHOSPHATASE"/>
    <property type="match status" value="1"/>
</dbReference>
<reference evidence="5" key="1">
    <citation type="submission" date="2022-06" db="EMBL/GenBank/DDBJ databases">
        <title>Draft genome sequences of Leminorella grimontii str. JCM5902.</title>
        <authorList>
            <person name="Wakabayashi Y."/>
            <person name="Kojima K."/>
        </authorList>
    </citation>
    <scope>NUCLEOTIDE SEQUENCE</scope>
    <source>
        <strain evidence="5">JCM 5902</strain>
    </source>
</reference>
<dbReference type="Gene3D" id="3.90.79.10">
    <property type="entry name" value="Nucleoside Triphosphate Pyrophosphohydrolase"/>
    <property type="match status" value="1"/>
</dbReference>
<dbReference type="PROSITE" id="PS00893">
    <property type="entry name" value="NUDIX_BOX"/>
    <property type="match status" value="1"/>
</dbReference>
<comment type="caution">
    <text evidence="5">The sequence shown here is derived from an EMBL/GenBank/DDBJ whole genome shotgun (WGS) entry which is preliminary data.</text>
</comment>
<gene>
    <name evidence="5" type="primary">nudE</name>
    <name evidence="5" type="ORF">SOASR030_16500</name>
</gene>
<dbReference type="Proteomes" id="UP001058124">
    <property type="component" value="Unassembled WGS sequence"/>
</dbReference>
<accession>A0AAV5N3P5</accession>
<dbReference type="AlphaFoldDB" id="A0AAV5N3P5"/>
<organism evidence="5 6">
    <name type="scientific">Leminorella grimontii</name>
    <dbReference type="NCBI Taxonomy" id="82981"/>
    <lineage>
        <taxon>Bacteria</taxon>
        <taxon>Pseudomonadati</taxon>
        <taxon>Pseudomonadota</taxon>
        <taxon>Gammaproteobacteria</taxon>
        <taxon>Enterobacterales</taxon>
        <taxon>Budviciaceae</taxon>
        <taxon>Leminorella</taxon>
    </lineage>
</organism>
<keyword evidence="3 5" id="KW-0378">Hydrolase</keyword>
<evidence type="ECO:0000313" key="6">
    <source>
        <dbReference type="Proteomes" id="UP001058124"/>
    </source>
</evidence>
<dbReference type="Pfam" id="PF00293">
    <property type="entry name" value="NUDIX"/>
    <property type="match status" value="1"/>
</dbReference>
<dbReference type="GO" id="GO:0005829">
    <property type="term" value="C:cytosol"/>
    <property type="evidence" value="ECO:0007669"/>
    <property type="project" value="TreeGrafter"/>
</dbReference>
<comment type="cofactor">
    <cofactor evidence="1">
        <name>Mg(2+)</name>
        <dbReference type="ChEBI" id="CHEBI:18420"/>
    </cofactor>
</comment>
<dbReference type="FunFam" id="3.90.79.10:FF:000006">
    <property type="entry name" value="ADP compounds hydrolase NudE"/>
    <property type="match status" value="1"/>
</dbReference>
<evidence type="ECO:0000256" key="2">
    <source>
        <dbReference type="ARBA" id="ARBA00011738"/>
    </source>
</evidence>
<feature type="domain" description="Nudix hydrolase" evidence="4">
    <location>
        <begin position="42"/>
        <end position="172"/>
    </location>
</feature>
<dbReference type="InterPro" id="IPR020084">
    <property type="entry name" value="NUDIX_hydrolase_CS"/>
</dbReference>
<dbReference type="InterPro" id="IPR015797">
    <property type="entry name" value="NUDIX_hydrolase-like_dom_sf"/>
</dbReference>
<evidence type="ECO:0000256" key="1">
    <source>
        <dbReference type="ARBA" id="ARBA00001946"/>
    </source>
</evidence>
<dbReference type="GO" id="GO:0006753">
    <property type="term" value="P:nucleoside phosphate metabolic process"/>
    <property type="evidence" value="ECO:0007669"/>
    <property type="project" value="TreeGrafter"/>
</dbReference>
<protein>
    <submittedName>
        <fullName evidence="5">ADP compounds hydrolase NudE</fullName>
    </submittedName>
</protein>
<dbReference type="InterPro" id="IPR000086">
    <property type="entry name" value="NUDIX_hydrolase_dom"/>
</dbReference>
<proteinExistence type="predicted"/>
<dbReference type="EMBL" id="BRLH01000003">
    <property type="protein sequence ID" value="GKX55538.1"/>
    <property type="molecule type" value="Genomic_DNA"/>
</dbReference>
<dbReference type="RefSeq" id="WP_027273515.1">
    <property type="nucleotide sequence ID" value="NZ_BRLH01000003.1"/>
</dbReference>
<dbReference type="PROSITE" id="PS51462">
    <property type="entry name" value="NUDIX"/>
    <property type="match status" value="1"/>
</dbReference>
<dbReference type="PANTHER" id="PTHR11839:SF12">
    <property type="entry name" value="ADP COMPOUNDS HYDROLASE NUDE"/>
    <property type="match status" value="1"/>
</dbReference>